<protein>
    <submittedName>
        <fullName evidence="1">Uncharacterized protein</fullName>
    </submittedName>
</protein>
<gene>
    <name evidence="1" type="ORF">LTS18_004102</name>
</gene>
<keyword evidence="2" id="KW-1185">Reference proteome</keyword>
<organism evidence="1 2">
    <name type="scientific">Coniosporium uncinatum</name>
    <dbReference type="NCBI Taxonomy" id="93489"/>
    <lineage>
        <taxon>Eukaryota</taxon>
        <taxon>Fungi</taxon>
        <taxon>Dikarya</taxon>
        <taxon>Ascomycota</taxon>
        <taxon>Pezizomycotina</taxon>
        <taxon>Dothideomycetes</taxon>
        <taxon>Dothideomycetes incertae sedis</taxon>
        <taxon>Coniosporium</taxon>
    </lineage>
</organism>
<proteinExistence type="predicted"/>
<evidence type="ECO:0000313" key="2">
    <source>
        <dbReference type="Proteomes" id="UP001186974"/>
    </source>
</evidence>
<comment type="caution">
    <text evidence="1">The sequence shown here is derived from an EMBL/GenBank/DDBJ whole genome shotgun (WGS) entry which is preliminary data.</text>
</comment>
<reference evidence="1" key="1">
    <citation type="submission" date="2024-09" db="EMBL/GenBank/DDBJ databases">
        <title>Black Yeasts Isolated from many extreme environments.</title>
        <authorList>
            <person name="Coleine C."/>
            <person name="Stajich J.E."/>
            <person name="Selbmann L."/>
        </authorList>
    </citation>
    <scope>NUCLEOTIDE SEQUENCE</scope>
    <source>
        <strain evidence="1">CCFEE 5737</strain>
    </source>
</reference>
<accession>A0ACC3D5Y6</accession>
<name>A0ACC3D5Y6_9PEZI</name>
<dbReference type="Proteomes" id="UP001186974">
    <property type="component" value="Unassembled WGS sequence"/>
</dbReference>
<dbReference type="EMBL" id="JAWDJW010007302">
    <property type="protein sequence ID" value="KAK3062413.1"/>
    <property type="molecule type" value="Genomic_DNA"/>
</dbReference>
<sequence>MLPPVDLAITDRNPHFKALWNDLSTTRLNPDGTSPPDEKLQTLASDLPSSIATLCASNTSHRNSIATQRLHLADLYTAIIETHRALLLASVRILEQTIHGSVARGVRARAEHLAAVAKGMELKLQITMLQHQQSQDGDAEVERAVKAYGKHLSGEVVDLERKRRRAQQRWDGFQAVGPGMRELAKRYADTCKEIEDVGAEIERLEDR</sequence>
<evidence type="ECO:0000313" key="1">
    <source>
        <dbReference type="EMBL" id="KAK3062413.1"/>
    </source>
</evidence>